<organism evidence="1 2">
    <name type="scientific">Xanthomarina gelatinilytica</name>
    <dbReference type="NCBI Taxonomy" id="1137281"/>
    <lineage>
        <taxon>Bacteria</taxon>
        <taxon>Pseudomonadati</taxon>
        <taxon>Bacteroidota</taxon>
        <taxon>Flavobacteriia</taxon>
        <taxon>Flavobacteriales</taxon>
        <taxon>Flavobacteriaceae</taxon>
        <taxon>Xanthomarina</taxon>
    </lineage>
</organism>
<dbReference type="Proteomes" id="UP000012024">
    <property type="component" value="Unassembled WGS sequence"/>
</dbReference>
<evidence type="ECO:0000313" key="1">
    <source>
        <dbReference type="EMBL" id="EMQ94284.1"/>
    </source>
</evidence>
<reference evidence="1 2" key="1">
    <citation type="submission" date="2012-12" db="EMBL/GenBank/DDBJ databases">
        <title>Genome assembly of Formosa sp. AK20.</title>
        <authorList>
            <person name="Kumar R."/>
            <person name="Khatri I."/>
            <person name="Vaidya B."/>
            <person name="Subramanian S."/>
            <person name="Pinnaka A."/>
        </authorList>
    </citation>
    <scope>NUCLEOTIDE SEQUENCE [LARGE SCALE GENOMIC DNA]</scope>
    <source>
        <strain evidence="1 2">AK20</strain>
    </source>
</reference>
<name>M7MXU5_9FLAO</name>
<gene>
    <name evidence="1" type="ORF">D778_00999</name>
</gene>
<protein>
    <submittedName>
        <fullName evidence="1">Uncharacterized protein</fullName>
    </submittedName>
</protein>
<keyword evidence="2" id="KW-1185">Reference proteome</keyword>
<accession>M7MXU5</accession>
<comment type="caution">
    <text evidence="1">The sequence shown here is derived from an EMBL/GenBank/DDBJ whole genome shotgun (WGS) entry which is preliminary data.</text>
</comment>
<dbReference type="AlphaFoldDB" id="M7MXU5"/>
<proteinExistence type="predicted"/>
<dbReference type="EMBL" id="ANLA01000019">
    <property type="protein sequence ID" value="EMQ94284.1"/>
    <property type="molecule type" value="Genomic_DNA"/>
</dbReference>
<sequence length="52" mass="6150">MWSEETFLMGFTESLKVASKSLHFFTKQTRKQKGRNNKTYLEPRIAKLLKNS</sequence>
<evidence type="ECO:0000313" key="2">
    <source>
        <dbReference type="Proteomes" id="UP000012024"/>
    </source>
</evidence>